<feature type="compositionally biased region" description="Polar residues" evidence="11">
    <location>
        <begin position="610"/>
        <end position="619"/>
    </location>
</feature>
<evidence type="ECO:0000256" key="8">
    <source>
        <dbReference type="ARBA" id="ARBA00023211"/>
    </source>
</evidence>
<comment type="catalytic activity">
    <reaction evidence="9">
        <text>a 5'-end (N(7)-methyl 5'-triphosphoguanosine)-ribonucleoside in mRNA + H2O = N(7)-methyl-GDP + a 5'-end phospho-ribonucleoside in mRNA + 2 H(+)</text>
        <dbReference type="Rhea" id="RHEA:67484"/>
        <dbReference type="Rhea" id="RHEA-COMP:15692"/>
        <dbReference type="Rhea" id="RHEA-COMP:17167"/>
        <dbReference type="ChEBI" id="CHEBI:15377"/>
        <dbReference type="ChEBI" id="CHEBI:15378"/>
        <dbReference type="ChEBI" id="CHEBI:63714"/>
        <dbReference type="ChEBI" id="CHEBI:138282"/>
        <dbReference type="ChEBI" id="CHEBI:156461"/>
        <dbReference type="EC" id="3.6.1.62"/>
    </reaction>
    <physiologicalReaction direction="left-to-right" evidence="9">
        <dbReference type="Rhea" id="RHEA:67485"/>
    </physiologicalReaction>
</comment>
<keyword evidence="4" id="KW-0963">Cytoplasm</keyword>
<comment type="similarity">
    <text evidence="3">Belongs to the Nudix hydrolase family. DCP2 subfamily.</text>
</comment>
<evidence type="ECO:0000256" key="4">
    <source>
        <dbReference type="ARBA" id="ARBA00022490"/>
    </source>
</evidence>
<feature type="domain" description="Nudix hydrolase" evidence="12">
    <location>
        <begin position="214"/>
        <end position="342"/>
    </location>
</feature>
<dbReference type="Proteomes" id="UP000008281">
    <property type="component" value="Unassembled WGS sequence"/>
</dbReference>
<dbReference type="FunFam" id="3.90.79.10:FF:000003">
    <property type="entry name" value="M7GpppN-mRNA hydrolase isoform 2"/>
    <property type="match status" value="1"/>
</dbReference>
<dbReference type="GO" id="GO:0003723">
    <property type="term" value="F:RNA binding"/>
    <property type="evidence" value="ECO:0007669"/>
    <property type="project" value="UniProtKB-KW"/>
</dbReference>
<dbReference type="GO" id="GO:0000184">
    <property type="term" value="P:nuclear-transcribed mRNA catabolic process, nonsense-mediated decay"/>
    <property type="evidence" value="ECO:0007669"/>
    <property type="project" value="InterPro"/>
</dbReference>
<dbReference type="PANTHER" id="PTHR23114:SF17">
    <property type="entry name" value="M7GPPPN-MRNA HYDROLASE"/>
    <property type="match status" value="1"/>
</dbReference>
<dbReference type="OrthoDB" id="18996at2759"/>
<accession>E3M660</accession>
<dbReference type="InterPro" id="IPR044099">
    <property type="entry name" value="Dcp2_NUDIX"/>
</dbReference>
<dbReference type="SUPFAM" id="SSF55811">
    <property type="entry name" value="Nudix"/>
    <property type="match status" value="1"/>
</dbReference>
<keyword evidence="5" id="KW-0479">Metal-binding</keyword>
<name>E3M660_CAERE</name>
<dbReference type="GO" id="GO:0008340">
    <property type="term" value="P:determination of adult lifespan"/>
    <property type="evidence" value="ECO:0007669"/>
    <property type="project" value="EnsemblMetazoa"/>
</dbReference>
<feature type="region of interest" description="Disordered" evidence="11">
    <location>
        <begin position="546"/>
        <end position="566"/>
    </location>
</feature>
<feature type="compositionally biased region" description="Polar residues" evidence="11">
    <location>
        <begin position="65"/>
        <end position="83"/>
    </location>
</feature>
<dbReference type="Gene3D" id="1.10.10.1050">
    <property type="entry name" value="Dcp2, box A domain"/>
    <property type="match status" value="1"/>
</dbReference>
<keyword evidence="8" id="KW-0464">Manganese</keyword>
<dbReference type="GO" id="GO:0140933">
    <property type="term" value="F:5'-(N(7)-methylguanosine 5'-triphospho)-[mRNA] hydrolase activity"/>
    <property type="evidence" value="ECO:0007669"/>
    <property type="project" value="UniProtKB-EC"/>
</dbReference>
<evidence type="ECO:0000256" key="2">
    <source>
        <dbReference type="ARBA" id="ARBA00004496"/>
    </source>
</evidence>
<feature type="compositionally biased region" description="Low complexity" evidence="11">
    <location>
        <begin position="106"/>
        <end position="120"/>
    </location>
</feature>
<feature type="region of interest" description="Disordered" evidence="11">
    <location>
        <begin position="359"/>
        <end position="408"/>
    </location>
</feature>
<dbReference type="GO" id="GO:0002119">
    <property type="term" value="P:nematode larval development"/>
    <property type="evidence" value="ECO:0007669"/>
    <property type="project" value="EnsemblMetazoa"/>
</dbReference>
<feature type="compositionally biased region" description="Basic and acidic residues" evidence="11">
    <location>
        <begin position="359"/>
        <end position="368"/>
    </location>
</feature>
<evidence type="ECO:0000256" key="6">
    <source>
        <dbReference type="ARBA" id="ARBA00022801"/>
    </source>
</evidence>
<evidence type="ECO:0000256" key="9">
    <source>
        <dbReference type="ARBA" id="ARBA00047661"/>
    </source>
</evidence>
<dbReference type="GO" id="GO:0006979">
    <property type="term" value="P:response to oxidative stress"/>
    <property type="evidence" value="ECO:0007669"/>
    <property type="project" value="EnsemblMetazoa"/>
</dbReference>
<evidence type="ECO:0000256" key="1">
    <source>
        <dbReference type="ARBA" id="ARBA00001936"/>
    </source>
</evidence>
<feature type="compositionally biased region" description="Low complexity" evidence="11">
    <location>
        <begin position="546"/>
        <end position="558"/>
    </location>
</feature>
<evidence type="ECO:0000256" key="10">
    <source>
        <dbReference type="ARBA" id="ARBA00078183"/>
    </source>
</evidence>
<proteinExistence type="inferred from homology"/>
<dbReference type="OMA" id="NDNIRVC"/>
<dbReference type="PROSITE" id="PS51462">
    <property type="entry name" value="NUDIX"/>
    <property type="match status" value="1"/>
</dbReference>
<dbReference type="GO" id="GO:0009411">
    <property type="term" value="P:response to UV"/>
    <property type="evidence" value="ECO:0007669"/>
    <property type="project" value="EnsemblMetazoa"/>
</dbReference>
<dbReference type="GO" id="GO:0000290">
    <property type="term" value="P:deadenylation-dependent decapping of nuclear-transcribed mRNA"/>
    <property type="evidence" value="ECO:0007669"/>
    <property type="project" value="EnsemblMetazoa"/>
</dbReference>
<feature type="compositionally biased region" description="Basic residues" evidence="11">
    <location>
        <begin position="47"/>
        <end position="56"/>
    </location>
</feature>
<comment type="subcellular location">
    <subcellularLocation>
        <location evidence="2">Cytoplasm</location>
    </subcellularLocation>
</comment>
<dbReference type="CTD" id="9829169"/>
<dbReference type="GO" id="GO:0030145">
    <property type="term" value="F:manganese ion binding"/>
    <property type="evidence" value="ECO:0007669"/>
    <property type="project" value="InterPro"/>
</dbReference>
<comment type="cofactor">
    <cofactor evidence="1">
        <name>Mn(2+)</name>
        <dbReference type="ChEBI" id="CHEBI:29035"/>
    </cofactor>
</comment>
<dbReference type="HOGENOM" id="CLU_401282_0_0_1"/>
<dbReference type="GO" id="GO:0040012">
    <property type="term" value="P:regulation of locomotion"/>
    <property type="evidence" value="ECO:0007669"/>
    <property type="project" value="EnsemblMetazoa"/>
</dbReference>
<gene>
    <name evidence="13" type="primary">Cre-dcap-2</name>
    <name evidence="13" type="ORF">CRE_10095</name>
</gene>
<organism evidence="14">
    <name type="scientific">Caenorhabditis remanei</name>
    <name type="common">Caenorhabditis vulgaris</name>
    <dbReference type="NCBI Taxonomy" id="31234"/>
    <lineage>
        <taxon>Eukaryota</taxon>
        <taxon>Metazoa</taxon>
        <taxon>Ecdysozoa</taxon>
        <taxon>Nematoda</taxon>
        <taxon>Chromadorea</taxon>
        <taxon>Rhabditida</taxon>
        <taxon>Rhabditina</taxon>
        <taxon>Rhabditomorpha</taxon>
        <taxon>Rhabditoidea</taxon>
        <taxon>Rhabditidae</taxon>
        <taxon>Peloderinae</taxon>
        <taxon>Caenorhabditis</taxon>
    </lineage>
</organism>
<feature type="compositionally biased region" description="Polar residues" evidence="11">
    <location>
        <begin position="369"/>
        <end position="392"/>
    </location>
</feature>
<dbReference type="InterPro" id="IPR020084">
    <property type="entry name" value="NUDIX_hydrolase_CS"/>
</dbReference>
<dbReference type="Pfam" id="PF05026">
    <property type="entry name" value="DCP2"/>
    <property type="match status" value="1"/>
</dbReference>
<dbReference type="GeneID" id="9829169"/>
<dbReference type="InterPro" id="IPR000086">
    <property type="entry name" value="NUDIX_hydrolase_dom"/>
</dbReference>
<feature type="region of interest" description="Disordered" evidence="11">
    <location>
        <begin position="1"/>
        <end position="122"/>
    </location>
</feature>
<reference evidence="13" key="1">
    <citation type="submission" date="2007-07" db="EMBL/GenBank/DDBJ databases">
        <title>PCAP assembly of the Caenorhabditis remanei genome.</title>
        <authorList>
            <consortium name="The Caenorhabditis remanei Sequencing Consortium"/>
            <person name="Wilson R.K."/>
        </authorList>
    </citation>
    <scope>NUCLEOTIDE SEQUENCE [LARGE SCALE GENOMIC DNA]</scope>
    <source>
        <strain evidence="13">PB4641</strain>
    </source>
</reference>
<sequence>MASNNTNMKKVAKKAEEPSSVQKLLASLQQAQTKGNQDSTNEPSTVKPKKNDKRKKCVEEKKKPQSASVGARMQQQAENARQQTTKRPRQISSSKGAGRGTVGSDYSQHQQQQPTQYQQYRGPRIPADILDELEFRFINNMVECEINDNIRVCFHLELAHWYYIDHMVEDNRYTGCPNVGSRDFTVQMCQHCKVLRKYAHRADEVIAKFREYKSSVPTYGAILVDPEMEHVILVQSYFSKGNNWGFPKGKINQDEPPRDAAIRETFEETGYDFGIHSDKEKRFQRFINDGMVRLYLVKNVPKDFKFQPQTRKEIRKIEWFKIDDLPTDKSDELPAYLQGNKFFMVIPFVRDIQNFVQKERDRMRRRQTEASTTVSSRPTESSQSSILSQLFPASSETNQPSSSSTRPVYKRLTSEELFSAFKTPPTQDTNEISRPTLPEMSPAVNGLDSLAVLGLCTPLKPGASLNQFSVPSQNCPIISEEVGSPIEFSSNDEIGFVMPTDLQQPVVTTDHPWQHNKSGESSAPPPRTLESHPGWLDTQLVNTIMNSPNQPIPSSNSPATPTTVLGHLIGKPIQPQAILPQAATPTALGSAEKPKSSKINLSDNSAFKAINSSQKQSVPKATAPPSSEKIRSASLSGNTKPDTRKATHSLYNSVVSPVSSEIPSVQDDDPSMWEEGWYREQLAATAGTSISSLAASNQELSMINRDTPVEQRNQYMKQVYQPVPTNSKSDLVPLCQQWTKKIHLNAEYIAGPLEVWIQQFSINNQPPNAAL</sequence>
<keyword evidence="14" id="KW-1185">Reference proteome</keyword>
<keyword evidence="7" id="KW-0694">RNA-binding</keyword>
<protein>
    <recommendedName>
        <fullName evidence="10">mRNA-decapping enzyme 2</fullName>
    </recommendedName>
</protein>
<dbReference type="AlphaFoldDB" id="E3M660"/>
<dbReference type="GO" id="GO:0140932">
    <property type="term" value="F:5'-(N(7)-methyl 5'-triphosphoguanosine)-[mRNA] diphosphatase activity"/>
    <property type="evidence" value="ECO:0007669"/>
    <property type="project" value="EnsemblMetazoa"/>
</dbReference>
<dbReference type="RefSeq" id="XP_003108287.2">
    <property type="nucleotide sequence ID" value="XM_003108239.2"/>
</dbReference>
<feature type="compositionally biased region" description="Polar residues" evidence="11">
    <location>
        <begin position="19"/>
        <end position="44"/>
    </location>
</feature>
<feature type="region of interest" description="Disordered" evidence="11">
    <location>
        <begin position="610"/>
        <end position="645"/>
    </location>
</feature>
<dbReference type="STRING" id="31234.E3M660"/>
<dbReference type="CDD" id="cd03672">
    <property type="entry name" value="NUDIX_Dcp2p_Nudt20"/>
    <property type="match status" value="1"/>
</dbReference>
<dbReference type="FunCoup" id="E3M660">
    <property type="interactions" value="76"/>
</dbReference>
<dbReference type="SMART" id="SM01125">
    <property type="entry name" value="DCP2"/>
    <property type="match status" value="1"/>
</dbReference>
<dbReference type="KEGG" id="crq:GCK72_014565"/>
<evidence type="ECO:0000256" key="3">
    <source>
        <dbReference type="ARBA" id="ARBA00005279"/>
    </source>
</evidence>
<evidence type="ECO:0000256" key="7">
    <source>
        <dbReference type="ARBA" id="ARBA00022884"/>
    </source>
</evidence>
<dbReference type="GO" id="GO:0000932">
    <property type="term" value="C:P-body"/>
    <property type="evidence" value="ECO:0007669"/>
    <property type="project" value="EnsemblMetazoa"/>
</dbReference>
<dbReference type="Gene3D" id="3.90.79.10">
    <property type="entry name" value="Nucleoside Triphosphate Pyrophosphohydrolase"/>
    <property type="match status" value="1"/>
</dbReference>
<evidence type="ECO:0000313" key="13">
    <source>
        <dbReference type="EMBL" id="EFO93087.1"/>
    </source>
</evidence>
<dbReference type="InParanoid" id="E3M660"/>
<dbReference type="GO" id="GO:0043186">
    <property type="term" value="C:P granule"/>
    <property type="evidence" value="ECO:0007669"/>
    <property type="project" value="EnsemblMetazoa"/>
</dbReference>
<evidence type="ECO:0000313" key="14">
    <source>
        <dbReference type="Proteomes" id="UP000008281"/>
    </source>
</evidence>
<evidence type="ECO:0000256" key="11">
    <source>
        <dbReference type="SAM" id="MobiDB-lite"/>
    </source>
</evidence>
<dbReference type="InterPro" id="IPR036189">
    <property type="entry name" value="DCP2_BoxA_sf"/>
</dbReference>
<dbReference type="InterPro" id="IPR007722">
    <property type="entry name" value="DCP2_BoxA"/>
</dbReference>
<evidence type="ECO:0000259" key="12">
    <source>
        <dbReference type="PROSITE" id="PS51462"/>
    </source>
</evidence>
<dbReference type="InterPro" id="IPR015797">
    <property type="entry name" value="NUDIX_hydrolase-like_dom_sf"/>
</dbReference>
<keyword evidence="6" id="KW-0378">Hydrolase</keyword>
<evidence type="ECO:0000256" key="5">
    <source>
        <dbReference type="ARBA" id="ARBA00022723"/>
    </source>
</evidence>
<dbReference type="eggNOG" id="KOG2937">
    <property type="taxonomic scope" value="Eukaryota"/>
</dbReference>
<dbReference type="EMBL" id="DS268426">
    <property type="protein sequence ID" value="EFO93087.1"/>
    <property type="molecule type" value="Genomic_DNA"/>
</dbReference>
<feature type="compositionally biased region" description="Low complexity" evidence="11">
    <location>
        <begin position="394"/>
        <end position="404"/>
    </location>
</feature>
<dbReference type="SUPFAM" id="SSF140586">
    <property type="entry name" value="Dcp2 domain-like"/>
    <property type="match status" value="1"/>
</dbReference>
<dbReference type="PANTHER" id="PTHR23114">
    <property type="entry name" value="M7GPPPN-MRNA HYDROLASE"/>
    <property type="match status" value="1"/>
</dbReference>
<feature type="region of interest" description="Disordered" evidence="11">
    <location>
        <begin position="509"/>
        <end position="533"/>
    </location>
</feature>
<dbReference type="Pfam" id="PF00293">
    <property type="entry name" value="NUDIX"/>
    <property type="match status" value="1"/>
</dbReference>
<dbReference type="GO" id="GO:0009408">
    <property type="term" value="P:response to heat"/>
    <property type="evidence" value="ECO:0007669"/>
    <property type="project" value="EnsemblMetazoa"/>
</dbReference>
<dbReference type="PROSITE" id="PS00893">
    <property type="entry name" value="NUDIX_BOX"/>
    <property type="match status" value="1"/>
</dbReference>